<evidence type="ECO:0008006" key="3">
    <source>
        <dbReference type="Google" id="ProtNLM"/>
    </source>
</evidence>
<accession>A0A2I1K4J1</accession>
<dbReference type="Pfam" id="PF01263">
    <property type="entry name" value="Aldose_epim"/>
    <property type="match status" value="1"/>
</dbReference>
<dbReference type="GO" id="GO:0005737">
    <property type="term" value="C:cytoplasm"/>
    <property type="evidence" value="ECO:0007669"/>
    <property type="project" value="TreeGrafter"/>
</dbReference>
<organism evidence="1 2">
    <name type="scientific">Falseniella ignava</name>
    <dbReference type="NCBI Taxonomy" id="137730"/>
    <lineage>
        <taxon>Bacteria</taxon>
        <taxon>Bacillati</taxon>
        <taxon>Bacillota</taxon>
        <taxon>Bacilli</taxon>
        <taxon>Lactobacillales</taxon>
        <taxon>Aerococcaceae</taxon>
        <taxon>Falseniella</taxon>
    </lineage>
</organism>
<reference evidence="1 2" key="1">
    <citation type="submission" date="2017-12" db="EMBL/GenBank/DDBJ databases">
        <title>Phylogenetic diversity of female urinary microbiome.</title>
        <authorList>
            <person name="Thomas-White K."/>
            <person name="Wolfe A.J."/>
        </authorList>
    </citation>
    <scope>NUCLEOTIDE SEQUENCE [LARGE SCALE GENOMIC DNA]</scope>
    <source>
        <strain evidence="1 2">UMB0898</strain>
    </source>
</reference>
<evidence type="ECO:0000313" key="1">
    <source>
        <dbReference type="EMBL" id="PKY90553.1"/>
    </source>
</evidence>
<sequence>MEEYHLSNDQLQVRFIRQGACLTYLGKDYNYLLRYHNLSDYQTNDLYLSTIVGRNAGRTSPCYYVDHLGKQVALDANEGSDVHLHGGHQSMKLALWDLVELTPTEAKLSLTDQASECYAPMTFTLTYRLEGNRLITTIEGHADEPTVVNLTNHAFFNLNESKADPITNHWLKLAPAQLQLFNQSGVATGELDAMLTSPYKVYNCTQPTRIESMMKAENPMAERTGGGLDFAYLFQENTDMEPKVELFSADHQRGIRIFSNQESCVIYTMNQTNGEIINDGIQAEPYAGITFEMQRLPNYLHHFDTDVPRLESDYLYQVTYEII</sequence>
<dbReference type="SUPFAM" id="SSF74650">
    <property type="entry name" value="Galactose mutarotase-like"/>
    <property type="match status" value="1"/>
</dbReference>
<dbReference type="AlphaFoldDB" id="A0A2I1K4J1"/>
<dbReference type="Gene3D" id="2.70.98.10">
    <property type="match status" value="1"/>
</dbReference>
<dbReference type="GO" id="GO:0004034">
    <property type="term" value="F:aldose 1-epimerase activity"/>
    <property type="evidence" value="ECO:0007669"/>
    <property type="project" value="TreeGrafter"/>
</dbReference>
<dbReference type="GO" id="GO:0030246">
    <property type="term" value="F:carbohydrate binding"/>
    <property type="evidence" value="ECO:0007669"/>
    <property type="project" value="InterPro"/>
</dbReference>
<proteinExistence type="predicted"/>
<evidence type="ECO:0000313" key="2">
    <source>
        <dbReference type="Proteomes" id="UP000234384"/>
    </source>
</evidence>
<protein>
    <recommendedName>
        <fullName evidence="3">Aldose 1-epimerase</fullName>
    </recommendedName>
</protein>
<comment type="caution">
    <text evidence="1">The sequence shown here is derived from an EMBL/GenBank/DDBJ whole genome shotgun (WGS) entry which is preliminary data.</text>
</comment>
<dbReference type="InterPro" id="IPR014718">
    <property type="entry name" value="GH-type_carb-bd"/>
</dbReference>
<dbReference type="GO" id="GO:0033499">
    <property type="term" value="P:galactose catabolic process via UDP-galactose, Leloir pathway"/>
    <property type="evidence" value="ECO:0007669"/>
    <property type="project" value="TreeGrafter"/>
</dbReference>
<dbReference type="InterPro" id="IPR008183">
    <property type="entry name" value="Aldose_1/G6P_1-epimerase"/>
</dbReference>
<dbReference type="GO" id="GO:0006006">
    <property type="term" value="P:glucose metabolic process"/>
    <property type="evidence" value="ECO:0007669"/>
    <property type="project" value="TreeGrafter"/>
</dbReference>
<dbReference type="OrthoDB" id="9779408at2"/>
<name>A0A2I1K4J1_9LACT</name>
<dbReference type="InterPro" id="IPR011013">
    <property type="entry name" value="Gal_mutarotase_sf_dom"/>
</dbReference>
<dbReference type="PANTHER" id="PTHR10091:SF0">
    <property type="entry name" value="GALACTOSE MUTAROTASE"/>
    <property type="match status" value="1"/>
</dbReference>
<dbReference type="RefSeq" id="WP_101953780.1">
    <property type="nucleotide sequence ID" value="NZ_PKHE01000002.1"/>
</dbReference>
<gene>
    <name evidence="1" type="ORF">CYJ57_01440</name>
</gene>
<dbReference type="Proteomes" id="UP000234384">
    <property type="component" value="Unassembled WGS sequence"/>
</dbReference>
<dbReference type="EMBL" id="PKHE01000002">
    <property type="protein sequence ID" value="PKY90553.1"/>
    <property type="molecule type" value="Genomic_DNA"/>
</dbReference>
<dbReference type="PANTHER" id="PTHR10091">
    <property type="entry name" value="ALDOSE-1-EPIMERASE"/>
    <property type="match status" value="1"/>
</dbReference>